<dbReference type="InterPro" id="IPR016193">
    <property type="entry name" value="Cytidine_deaminase-like"/>
</dbReference>
<evidence type="ECO:0000256" key="5">
    <source>
        <dbReference type="ARBA" id="ARBA00018266"/>
    </source>
</evidence>
<feature type="binding site" evidence="13">
    <location>
        <position position="52"/>
    </location>
    <ligand>
        <name>Zn(2+)</name>
        <dbReference type="ChEBI" id="CHEBI:29105"/>
        <note>catalytic</note>
    </ligand>
</feature>
<feature type="binding site" evidence="13">
    <location>
        <position position="85"/>
    </location>
    <ligand>
        <name>Zn(2+)</name>
        <dbReference type="ChEBI" id="CHEBI:29105"/>
        <note>catalytic</note>
    </ligand>
</feature>
<evidence type="ECO:0000256" key="1">
    <source>
        <dbReference type="ARBA" id="ARBA00001947"/>
    </source>
</evidence>
<dbReference type="AlphaFoldDB" id="A0AA45WMD3"/>
<dbReference type="PROSITE" id="PS00903">
    <property type="entry name" value="CYT_DCMP_DEAMINASES_1"/>
    <property type="match status" value="1"/>
</dbReference>
<evidence type="ECO:0000256" key="8">
    <source>
        <dbReference type="ARBA" id="ARBA00022833"/>
    </source>
</evidence>
<dbReference type="PANTHER" id="PTHR11644:SF2">
    <property type="entry name" value="CYTIDINE DEAMINASE"/>
    <property type="match status" value="1"/>
</dbReference>
<evidence type="ECO:0000313" key="16">
    <source>
        <dbReference type="EMBL" id="SMP14038.1"/>
    </source>
</evidence>
<dbReference type="PROSITE" id="PS51747">
    <property type="entry name" value="CYT_DCMP_DEAMINASES_2"/>
    <property type="match status" value="1"/>
</dbReference>
<evidence type="ECO:0000256" key="13">
    <source>
        <dbReference type="PIRSR" id="PIRSR606262-3"/>
    </source>
</evidence>
<keyword evidence="6 13" id="KW-0479">Metal-binding</keyword>
<evidence type="ECO:0000256" key="4">
    <source>
        <dbReference type="ARBA" id="ARBA00012783"/>
    </source>
</evidence>
<dbReference type="Pfam" id="PF00383">
    <property type="entry name" value="dCMP_cyt_deam_1"/>
    <property type="match status" value="1"/>
</dbReference>
<evidence type="ECO:0000313" key="17">
    <source>
        <dbReference type="Proteomes" id="UP001157946"/>
    </source>
</evidence>
<dbReference type="Proteomes" id="UP001157946">
    <property type="component" value="Unassembled WGS sequence"/>
</dbReference>
<dbReference type="GO" id="GO:0055086">
    <property type="term" value="P:nucleobase-containing small molecule metabolic process"/>
    <property type="evidence" value="ECO:0007669"/>
    <property type="project" value="UniProtKB-ARBA"/>
</dbReference>
<evidence type="ECO:0000256" key="9">
    <source>
        <dbReference type="ARBA" id="ARBA00032005"/>
    </source>
</evidence>
<reference evidence="16" key="1">
    <citation type="submission" date="2017-05" db="EMBL/GenBank/DDBJ databases">
        <authorList>
            <person name="Varghese N."/>
            <person name="Submissions S."/>
        </authorList>
    </citation>
    <scope>NUCLEOTIDE SEQUENCE</scope>
    <source>
        <strain evidence="16">DSM 45262</strain>
    </source>
</reference>
<evidence type="ECO:0000256" key="14">
    <source>
        <dbReference type="RuleBase" id="RU364006"/>
    </source>
</evidence>
<organism evidence="16 17">
    <name type="scientific">Laceyella tengchongensis</name>
    <dbReference type="NCBI Taxonomy" id="574699"/>
    <lineage>
        <taxon>Bacteria</taxon>
        <taxon>Bacillati</taxon>
        <taxon>Bacillota</taxon>
        <taxon>Bacilli</taxon>
        <taxon>Bacillales</taxon>
        <taxon>Thermoactinomycetaceae</taxon>
        <taxon>Laceyella</taxon>
    </lineage>
</organism>
<proteinExistence type="inferred from homology"/>
<evidence type="ECO:0000256" key="2">
    <source>
        <dbReference type="ARBA" id="ARBA00003949"/>
    </source>
</evidence>
<keyword evidence="8 13" id="KW-0862">Zinc</keyword>
<dbReference type="InterPro" id="IPR050202">
    <property type="entry name" value="Cyt/Deoxycyt_deaminase"/>
</dbReference>
<dbReference type="InterPro" id="IPR016192">
    <property type="entry name" value="APOBEC/CMP_deaminase_Zn-bd"/>
</dbReference>
<dbReference type="FunFam" id="3.40.140.10:FF:000008">
    <property type="entry name" value="Cytidine deaminase"/>
    <property type="match status" value="1"/>
</dbReference>
<dbReference type="PANTHER" id="PTHR11644">
    <property type="entry name" value="CYTIDINE DEAMINASE"/>
    <property type="match status" value="1"/>
</dbReference>
<comment type="catalytic activity">
    <reaction evidence="11 14">
        <text>cytidine + H2O + H(+) = uridine + NH4(+)</text>
        <dbReference type="Rhea" id="RHEA:16069"/>
        <dbReference type="ChEBI" id="CHEBI:15377"/>
        <dbReference type="ChEBI" id="CHEBI:15378"/>
        <dbReference type="ChEBI" id="CHEBI:16704"/>
        <dbReference type="ChEBI" id="CHEBI:17562"/>
        <dbReference type="ChEBI" id="CHEBI:28938"/>
        <dbReference type="EC" id="3.5.4.5"/>
    </reaction>
</comment>
<dbReference type="NCBIfam" id="NF004064">
    <property type="entry name" value="PRK05578.1"/>
    <property type="match status" value="1"/>
</dbReference>
<feature type="binding site" evidence="13">
    <location>
        <position position="88"/>
    </location>
    <ligand>
        <name>Zn(2+)</name>
        <dbReference type="ChEBI" id="CHEBI:29105"/>
        <note>catalytic</note>
    </ligand>
</feature>
<keyword evidence="7 14" id="KW-0378">Hydrolase</keyword>
<dbReference type="GO" id="GO:0042802">
    <property type="term" value="F:identical protein binding"/>
    <property type="evidence" value="ECO:0007669"/>
    <property type="project" value="UniProtKB-ARBA"/>
</dbReference>
<comment type="function">
    <text evidence="2 14">This enzyme scavenges exogenous and endogenous cytidine and 2'-deoxycytidine for UMP synthesis.</text>
</comment>
<evidence type="ECO:0000256" key="10">
    <source>
        <dbReference type="ARBA" id="ARBA00049252"/>
    </source>
</evidence>
<dbReference type="EMBL" id="FXTU01000002">
    <property type="protein sequence ID" value="SMP14038.1"/>
    <property type="molecule type" value="Genomic_DNA"/>
</dbReference>
<dbReference type="GO" id="GO:0008270">
    <property type="term" value="F:zinc ion binding"/>
    <property type="evidence" value="ECO:0007669"/>
    <property type="project" value="UniProtKB-UniRule"/>
</dbReference>
<comment type="caution">
    <text evidence="16">The sequence shown here is derived from an EMBL/GenBank/DDBJ whole genome shotgun (WGS) entry which is preliminary data.</text>
</comment>
<comment type="similarity">
    <text evidence="3 14">Belongs to the cytidine and deoxycytidylate deaminase family.</text>
</comment>
<feature type="active site" description="Proton donor" evidence="12">
    <location>
        <position position="54"/>
    </location>
</feature>
<dbReference type="InterPro" id="IPR006262">
    <property type="entry name" value="Cyt_deam_tetra"/>
</dbReference>
<dbReference type="InterPro" id="IPR002125">
    <property type="entry name" value="CMP_dCMP_dom"/>
</dbReference>
<dbReference type="EC" id="3.5.4.5" evidence="4 14"/>
<comment type="catalytic activity">
    <reaction evidence="10 14">
        <text>2'-deoxycytidine + H2O + H(+) = 2'-deoxyuridine + NH4(+)</text>
        <dbReference type="Rhea" id="RHEA:13433"/>
        <dbReference type="ChEBI" id="CHEBI:15377"/>
        <dbReference type="ChEBI" id="CHEBI:15378"/>
        <dbReference type="ChEBI" id="CHEBI:15698"/>
        <dbReference type="ChEBI" id="CHEBI:16450"/>
        <dbReference type="ChEBI" id="CHEBI:28938"/>
        <dbReference type="EC" id="3.5.4.5"/>
    </reaction>
</comment>
<evidence type="ECO:0000259" key="15">
    <source>
        <dbReference type="PROSITE" id="PS51747"/>
    </source>
</evidence>
<dbReference type="GO" id="GO:0072527">
    <property type="term" value="P:pyrimidine-containing compound metabolic process"/>
    <property type="evidence" value="ECO:0007669"/>
    <property type="project" value="UniProtKB-ARBA"/>
</dbReference>
<name>A0AA45WMD3_9BACL</name>
<dbReference type="Gene3D" id="3.40.140.10">
    <property type="entry name" value="Cytidine Deaminase, domain 2"/>
    <property type="match status" value="1"/>
</dbReference>
<keyword evidence="17" id="KW-1185">Reference proteome</keyword>
<accession>A0AA45WMD3</accession>
<evidence type="ECO:0000256" key="7">
    <source>
        <dbReference type="ARBA" id="ARBA00022801"/>
    </source>
</evidence>
<protein>
    <recommendedName>
        <fullName evidence="5 14">Cytidine deaminase</fullName>
        <ecNumber evidence="4 14">3.5.4.5</ecNumber>
    </recommendedName>
    <alternativeName>
        <fullName evidence="9 14">Cytidine aminohydrolase</fullName>
    </alternativeName>
</protein>
<dbReference type="GO" id="GO:0005829">
    <property type="term" value="C:cytosol"/>
    <property type="evidence" value="ECO:0007669"/>
    <property type="project" value="TreeGrafter"/>
</dbReference>
<dbReference type="GO" id="GO:0004126">
    <property type="term" value="F:cytidine deaminase activity"/>
    <property type="evidence" value="ECO:0007669"/>
    <property type="project" value="UniProtKB-UniRule"/>
</dbReference>
<sequence>MLKQQLIKEAIEARKQAYTPYSHFPVGAAVLAGGKIFRGCNIENASFGLTNCAERTALFKAISDGERIIEAIAIVADTDGPVSPCGACRQVLAEFCDKNTKIYLTNLHGDTEEWTISQLLPGAFQAGDMERD</sequence>
<evidence type="ECO:0000256" key="11">
    <source>
        <dbReference type="ARBA" id="ARBA00049558"/>
    </source>
</evidence>
<evidence type="ECO:0000256" key="12">
    <source>
        <dbReference type="PIRSR" id="PIRSR606262-1"/>
    </source>
</evidence>
<dbReference type="SUPFAM" id="SSF53927">
    <property type="entry name" value="Cytidine deaminase-like"/>
    <property type="match status" value="1"/>
</dbReference>
<comment type="cofactor">
    <cofactor evidence="1 13 14">
        <name>Zn(2+)</name>
        <dbReference type="ChEBI" id="CHEBI:29105"/>
    </cofactor>
</comment>
<dbReference type="CDD" id="cd01283">
    <property type="entry name" value="cytidine_deaminase"/>
    <property type="match status" value="1"/>
</dbReference>
<gene>
    <name evidence="16" type="ORF">SAMN06265361_102529</name>
</gene>
<feature type="domain" description="CMP/dCMP-type deaminase" evidence="15">
    <location>
        <begin position="1"/>
        <end position="127"/>
    </location>
</feature>
<dbReference type="NCBIfam" id="TIGR01354">
    <property type="entry name" value="cyt_deam_tetra"/>
    <property type="match status" value="1"/>
</dbReference>
<evidence type="ECO:0000256" key="6">
    <source>
        <dbReference type="ARBA" id="ARBA00022723"/>
    </source>
</evidence>
<evidence type="ECO:0000256" key="3">
    <source>
        <dbReference type="ARBA" id="ARBA00006576"/>
    </source>
</evidence>